<dbReference type="OrthoDB" id="2816594at2759"/>
<proteinExistence type="predicted"/>
<evidence type="ECO:0000313" key="2">
    <source>
        <dbReference type="Proteomes" id="UP000250043"/>
    </source>
</evidence>
<sequence length="153" mass="16368">MNPSSREHAGPNGAASLYMGRRHGAPGCLVCLNVEDLGPCHIRGRVCVSHALTAPNLPLPAKPNITMCYHVVECVEYRCGHRYPVDCNGARCRLSSFHTPIQHDCGGKCEDVIRPDVQLVLPSNRQQEPCALCRGPNPKNGAGGVAGAAVTYL</sequence>
<accession>A0A8E2J708</accession>
<evidence type="ECO:0000313" key="1">
    <source>
        <dbReference type="EMBL" id="OCH96362.1"/>
    </source>
</evidence>
<keyword evidence="2" id="KW-1185">Reference proteome</keyword>
<name>A0A8E2J708_9APHY</name>
<gene>
    <name evidence="1" type="ORF">OBBRIDRAFT_235366</name>
</gene>
<dbReference type="EMBL" id="KV722331">
    <property type="protein sequence ID" value="OCH96362.1"/>
    <property type="molecule type" value="Genomic_DNA"/>
</dbReference>
<organism evidence="1 2">
    <name type="scientific">Obba rivulosa</name>
    <dbReference type="NCBI Taxonomy" id="1052685"/>
    <lineage>
        <taxon>Eukaryota</taxon>
        <taxon>Fungi</taxon>
        <taxon>Dikarya</taxon>
        <taxon>Basidiomycota</taxon>
        <taxon>Agaricomycotina</taxon>
        <taxon>Agaricomycetes</taxon>
        <taxon>Polyporales</taxon>
        <taxon>Gelatoporiaceae</taxon>
        <taxon>Obba</taxon>
    </lineage>
</organism>
<dbReference type="AlphaFoldDB" id="A0A8E2J708"/>
<dbReference type="Proteomes" id="UP000250043">
    <property type="component" value="Unassembled WGS sequence"/>
</dbReference>
<reference evidence="1 2" key="1">
    <citation type="submission" date="2016-07" db="EMBL/GenBank/DDBJ databases">
        <title>Draft genome of the white-rot fungus Obba rivulosa 3A-2.</title>
        <authorList>
            <consortium name="DOE Joint Genome Institute"/>
            <person name="Miettinen O."/>
            <person name="Riley R."/>
            <person name="Acob R."/>
            <person name="Barry K."/>
            <person name="Cullen D."/>
            <person name="De Vries R."/>
            <person name="Hainaut M."/>
            <person name="Hatakka A."/>
            <person name="Henrissat B."/>
            <person name="Hilden K."/>
            <person name="Kuo R."/>
            <person name="Labutti K."/>
            <person name="Lipzen A."/>
            <person name="Makela M.R."/>
            <person name="Sandor L."/>
            <person name="Spatafora J.W."/>
            <person name="Grigoriev I.V."/>
            <person name="Hibbett D.S."/>
        </authorList>
    </citation>
    <scope>NUCLEOTIDE SEQUENCE [LARGE SCALE GENOMIC DNA]</scope>
    <source>
        <strain evidence="1 2">3A-2</strain>
    </source>
</reference>
<protein>
    <submittedName>
        <fullName evidence="1">Uncharacterized protein</fullName>
    </submittedName>
</protein>